<sequence>MKKIFTQGLVAANILACSTVAFAGFSEKKWNFDLNESVTIRAGDTVHQGVEYSCKAFKPKKVSFTLSYSTPSDLDKLKIVADDEKKITHDKENKVFTLNGVKSLDLSFPSSGKYTFKNITKRKVIGTNCDSGDYD</sequence>
<comment type="caution">
    <text evidence="2">The sequence shown here is derived from an EMBL/GenBank/DDBJ whole genome shotgun (WGS) entry which is preliminary data.</text>
</comment>
<protein>
    <recommendedName>
        <fullName evidence="4">Ig-like domain-containing protein</fullName>
    </recommendedName>
</protein>
<dbReference type="AlphaFoldDB" id="A0A067WG15"/>
<evidence type="ECO:0008006" key="4">
    <source>
        <dbReference type="Google" id="ProtNLM"/>
    </source>
</evidence>
<evidence type="ECO:0000256" key="1">
    <source>
        <dbReference type="SAM" id="SignalP"/>
    </source>
</evidence>
<dbReference type="PATRIC" id="fig|1134510.3.peg.614"/>
<gene>
    <name evidence="2" type="ORF">O9A_00526</name>
</gene>
<accession>A0A067WG15</accession>
<proteinExistence type="predicted"/>
<feature type="signal peptide" evidence="1">
    <location>
        <begin position="1"/>
        <end position="23"/>
    </location>
</feature>
<name>A0A067WG15_9HYPH</name>
<evidence type="ECO:0000313" key="2">
    <source>
        <dbReference type="EMBL" id="KEC55748.1"/>
    </source>
</evidence>
<feature type="chain" id="PRO_5001647784" description="Ig-like domain-containing protein" evidence="1">
    <location>
        <begin position="24"/>
        <end position="135"/>
    </location>
</feature>
<dbReference type="OrthoDB" id="7926418at2"/>
<dbReference type="eggNOG" id="ENOG502ZM6G">
    <property type="taxonomic scope" value="Bacteria"/>
</dbReference>
<dbReference type="Proteomes" id="UP000027015">
    <property type="component" value="Unassembled WGS sequence"/>
</dbReference>
<reference evidence="2 3" key="1">
    <citation type="submission" date="2012-04" db="EMBL/GenBank/DDBJ databases">
        <title>The Genome Sequence of Bartonella koehlerae C-29.</title>
        <authorList>
            <consortium name="The Broad Institute Genome Sequencing Platform"/>
            <consortium name="The Broad Institute Genome Sequencing Center for Infectious Disease"/>
            <person name="Feldgarden M."/>
            <person name="Kirby J."/>
            <person name="Kosoy M."/>
            <person name="Birtles R."/>
            <person name="Probert W.S."/>
            <person name="Chiaraviglio L."/>
            <person name="Walker B."/>
            <person name="Young S.K."/>
            <person name="Zeng Q."/>
            <person name="Gargeya S."/>
            <person name="Fitzgerald M."/>
            <person name="Haas B."/>
            <person name="Abouelleil A."/>
            <person name="Alvarado L."/>
            <person name="Arachchi H.M."/>
            <person name="Berlin A.M."/>
            <person name="Chapman S.B."/>
            <person name="Goldberg J."/>
            <person name="Griggs A."/>
            <person name="Gujja S."/>
            <person name="Hansen M."/>
            <person name="Howarth C."/>
            <person name="Imamovic A."/>
            <person name="Larimer J."/>
            <person name="McCowen C."/>
            <person name="Montmayeur A."/>
            <person name="Murphy C."/>
            <person name="Neiman D."/>
            <person name="Pearson M."/>
            <person name="Priest M."/>
            <person name="Roberts A."/>
            <person name="Saif S."/>
            <person name="Shea T."/>
            <person name="Sisk P."/>
            <person name="Sykes S."/>
            <person name="Wortman J."/>
            <person name="Nusbaum C."/>
            <person name="Birren B."/>
        </authorList>
    </citation>
    <scope>NUCLEOTIDE SEQUENCE [LARGE SCALE GENOMIC DNA]</scope>
    <source>
        <strain evidence="2 3">C-29</strain>
    </source>
</reference>
<dbReference type="EMBL" id="AHPL01000006">
    <property type="protein sequence ID" value="KEC55748.1"/>
    <property type="molecule type" value="Genomic_DNA"/>
</dbReference>
<keyword evidence="1" id="KW-0732">Signal</keyword>
<keyword evidence="3" id="KW-1185">Reference proteome</keyword>
<dbReference type="HOGENOM" id="CLU_1892065_0_0_5"/>
<organism evidence="2 3">
    <name type="scientific">Bartonella koehlerae C-29</name>
    <dbReference type="NCBI Taxonomy" id="1134510"/>
    <lineage>
        <taxon>Bacteria</taxon>
        <taxon>Pseudomonadati</taxon>
        <taxon>Pseudomonadota</taxon>
        <taxon>Alphaproteobacteria</taxon>
        <taxon>Hyphomicrobiales</taxon>
        <taxon>Bartonellaceae</taxon>
        <taxon>Bartonella</taxon>
    </lineage>
</organism>
<evidence type="ECO:0000313" key="3">
    <source>
        <dbReference type="Proteomes" id="UP000027015"/>
    </source>
</evidence>
<dbReference type="RefSeq" id="WP_034458509.1">
    <property type="nucleotide sequence ID" value="NZ_CADEAH010000001.1"/>
</dbReference>